<dbReference type="AlphaFoldDB" id="K6V8L4"/>
<dbReference type="Gene3D" id="3.40.50.2300">
    <property type="match status" value="2"/>
</dbReference>
<dbReference type="InterPro" id="IPR028082">
    <property type="entry name" value="Peripla_BP_I"/>
</dbReference>
<dbReference type="SUPFAM" id="SSF47413">
    <property type="entry name" value="lambda repressor-like DNA-binding domains"/>
    <property type="match status" value="1"/>
</dbReference>
<dbReference type="STRING" id="100225.SAMN05421595_2820"/>
<dbReference type="eggNOG" id="COG1609">
    <property type="taxonomic scope" value="Bacteria"/>
</dbReference>
<dbReference type="PROSITE" id="PS50932">
    <property type="entry name" value="HTH_LACI_2"/>
    <property type="match status" value="1"/>
</dbReference>
<keyword evidence="2" id="KW-0805">Transcription regulation</keyword>
<dbReference type="RefSeq" id="WP_006503298.1">
    <property type="nucleotide sequence ID" value="NZ_BAGZ01000011.1"/>
</dbReference>
<dbReference type="GO" id="GO:0000976">
    <property type="term" value="F:transcription cis-regulatory region binding"/>
    <property type="evidence" value="ECO:0007669"/>
    <property type="project" value="TreeGrafter"/>
</dbReference>
<name>K6V8L4_9MICO</name>
<keyword evidence="3" id="KW-0238">DNA-binding</keyword>
<sequence>MAGVTMTMVARDAGVSVSTVSHVVNGTRPVNPETRRLVLDTMQRLGFEHRPVAGSLAAGATMTIGLAASMSSNPALRELADGVEEEASRRGVQMVLVDTHDDAEHESRVVARLLAHHIDGLLIAPSGGWEEATLKLLRERSVPFVVVDRLQEMRIDQVGVENESAACALVEHLIQRGHQRVAYVGGRPELATYRERLAGYVEAHRRRGLPLSSGLVVEDCPGEEQVRRAVSTLLTAQDPPTALFVAGYAATVGSLRAARAAGITVPGDLAMACFDEVPWSGAAEPAMTTVAQPWFAIGARAVQMLVRRMNNPDVPAQTLRLAGEIIHRRSCGCEGTKRA</sequence>
<keyword evidence="1" id="KW-0678">Repressor</keyword>
<dbReference type="PANTHER" id="PTHR30146:SF148">
    <property type="entry name" value="HTH-TYPE TRANSCRIPTIONAL REPRESSOR PURR-RELATED"/>
    <property type="match status" value="1"/>
</dbReference>
<dbReference type="SMART" id="SM00354">
    <property type="entry name" value="HTH_LACI"/>
    <property type="match status" value="1"/>
</dbReference>
<keyword evidence="7" id="KW-1185">Reference proteome</keyword>
<evidence type="ECO:0000256" key="1">
    <source>
        <dbReference type="ARBA" id="ARBA00022491"/>
    </source>
</evidence>
<comment type="caution">
    <text evidence="6">The sequence shown here is derived from an EMBL/GenBank/DDBJ whole genome shotgun (WGS) entry which is preliminary data.</text>
</comment>
<organism evidence="6 7">
    <name type="scientific">Austwickia chelonae NBRC 105200</name>
    <dbReference type="NCBI Taxonomy" id="1184607"/>
    <lineage>
        <taxon>Bacteria</taxon>
        <taxon>Bacillati</taxon>
        <taxon>Actinomycetota</taxon>
        <taxon>Actinomycetes</taxon>
        <taxon>Micrococcales</taxon>
        <taxon>Dermatophilaceae</taxon>
        <taxon>Austwickia</taxon>
    </lineage>
</organism>
<dbReference type="Gene3D" id="1.10.260.40">
    <property type="entry name" value="lambda repressor-like DNA-binding domains"/>
    <property type="match status" value="1"/>
</dbReference>
<gene>
    <name evidence="6" type="ORF">AUCHE_11_00020</name>
</gene>
<evidence type="ECO:0000256" key="2">
    <source>
        <dbReference type="ARBA" id="ARBA00023015"/>
    </source>
</evidence>
<dbReference type="OrthoDB" id="37081at2"/>
<evidence type="ECO:0000313" key="7">
    <source>
        <dbReference type="Proteomes" id="UP000008495"/>
    </source>
</evidence>
<dbReference type="PANTHER" id="PTHR30146">
    <property type="entry name" value="LACI-RELATED TRANSCRIPTIONAL REPRESSOR"/>
    <property type="match status" value="1"/>
</dbReference>
<dbReference type="Pfam" id="PF00356">
    <property type="entry name" value="LacI"/>
    <property type="match status" value="1"/>
</dbReference>
<dbReference type="GO" id="GO:0003700">
    <property type="term" value="F:DNA-binding transcription factor activity"/>
    <property type="evidence" value="ECO:0007669"/>
    <property type="project" value="TreeGrafter"/>
</dbReference>
<evidence type="ECO:0000256" key="4">
    <source>
        <dbReference type="ARBA" id="ARBA00023163"/>
    </source>
</evidence>
<dbReference type="InterPro" id="IPR046335">
    <property type="entry name" value="LacI/GalR-like_sensor"/>
</dbReference>
<proteinExistence type="predicted"/>
<keyword evidence="4" id="KW-0804">Transcription</keyword>
<protein>
    <submittedName>
        <fullName evidence="6">Putative LacI family transcriptional regulator</fullName>
    </submittedName>
</protein>
<evidence type="ECO:0000256" key="3">
    <source>
        <dbReference type="ARBA" id="ARBA00023125"/>
    </source>
</evidence>
<accession>K6V8L4</accession>
<dbReference type="EMBL" id="BAGZ01000011">
    <property type="protein sequence ID" value="GAB78543.1"/>
    <property type="molecule type" value="Genomic_DNA"/>
</dbReference>
<dbReference type="Pfam" id="PF13377">
    <property type="entry name" value="Peripla_BP_3"/>
    <property type="match status" value="1"/>
</dbReference>
<dbReference type="InterPro" id="IPR010982">
    <property type="entry name" value="Lambda_DNA-bd_dom_sf"/>
</dbReference>
<dbReference type="CDD" id="cd06267">
    <property type="entry name" value="PBP1_LacI_sugar_binding-like"/>
    <property type="match status" value="1"/>
</dbReference>
<feature type="domain" description="HTH lacI-type" evidence="5">
    <location>
        <begin position="4"/>
        <end position="58"/>
    </location>
</feature>
<evidence type="ECO:0000313" key="6">
    <source>
        <dbReference type="EMBL" id="GAB78543.1"/>
    </source>
</evidence>
<reference evidence="6 7" key="1">
    <citation type="submission" date="2012-08" db="EMBL/GenBank/DDBJ databases">
        <title>Whole genome shotgun sequence of Austwickia chelonae NBRC 105200.</title>
        <authorList>
            <person name="Yoshida I."/>
            <person name="Hosoyama A."/>
            <person name="Tsuchikane K."/>
            <person name="Katsumata H."/>
            <person name="Ando Y."/>
            <person name="Ohji S."/>
            <person name="Hamada M."/>
            <person name="Tamura T."/>
            <person name="Yamazoe A."/>
            <person name="Yamazaki S."/>
            <person name="Fujita N."/>
        </authorList>
    </citation>
    <scope>NUCLEOTIDE SEQUENCE [LARGE SCALE GENOMIC DNA]</scope>
    <source>
        <strain evidence="6 7">NBRC 105200</strain>
    </source>
</reference>
<dbReference type="SUPFAM" id="SSF53822">
    <property type="entry name" value="Periplasmic binding protein-like I"/>
    <property type="match status" value="1"/>
</dbReference>
<dbReference type="InterPro" id="IPR000843">
    <property type="entry name" value="HTH_LacI"/>
</dbReference>
<evidence type="ECO:0000259" key="5">
    <source>
        <dbReference type="PROSITE" id="PS50932"/>
    </source>
</evidence>
<dbReference type="Proteomes" id="UP000008495">
    <property type="component" value="Unassembled WGS sequence"/>
</dbReference>